<evidence type="ECO:0000313" key="2">
    <source>
        <dbReference type="Proteomes" id="UP000006294"/>
    </source>
</evidence>
<dbReference type="STRING" id="698758.AXY_11450"/>
<organism evidence="1 2">
    <name type="scientific">Amphibacillus xylanus (strain ATCC 51415 / DSM 6626 / JCM 7361 / LMG 17667 / NBRC 15112 / Ep01)</name>
    <dbReference type="NCBI Taxonomy" id="698758"/>
    <lineage>
        <taxon>Bacteria</taxon>
        <taxon>Bacillati</taxon>
        <taxon>Bacillota</taxon>
        <taxon>Bacilli</taxon>
        <taxon>Bacillales</taxon>
        <taxon>Bacillaceae</taxon>
        <taxon>Amphibacillus</taxon>
    </lineage>
</organism>
<gene>
    <name evidence="1" type="ordered locus">AXY_11450</name>
</gene>
<protein>
    <recommendedName>
        <fullName evidence="3">ComG operon protein 7</fullName>
    </recommendedName>
</protein>
<dbReference type="EMBL" id="AP012050">
    <property type="protein sequence ID" value="BAM47277.1"/>
    <property type="molecule type" value="Genomic_DNA"/>
</dbReference>
<evidence type="ECO:0000313" key="1">
    <source>
        <dbReference type="EMBL" id="BAM47277.1"/>
    </source>
</evidence>
<proteinExistence type="predicted"/>
<dbReference type="KEGG" id="axl:AXY_11450"/>
<accession>K0J2A3</accession>
<name>K0J2A3_AMPXN</name>
<evidence type="ECO:0008006" key="3">
    <source>
        <dbReference type="Google" id="ProtNLM"/>
    </source>
</evidence>
<sequence>MFIYLFYLSLITLLLTFTMINQLANEQSLSNLEIEALQLNMIHQQTYQTVMSQWDEIDFSQTLHFQFPNGESSVLFTRKSEEQVNMTITAYRGDQYRKTKVYQLSIPNEQKDTEI</sequence>
<reference evidence="1 2" key="1">
    <citation type="submission" date="2011-01" db="EMBL/GenBank/DDBJ databases">
        <title>Whole genome sequence of Amphibacillus xylinus NBRC 15112.</title>
        <authorList>
            <person name="Nakazawa H."/>
            <person name="Katano Y."/>
            <person name="Nakamura S."/>
            <person name="Sasagawa M."/>
            <person name="Fukada J."/>
            <person name="Arai T."/>
            <person name="Sasakura N."/>
            <person name="Mochizuki D."/>
            <person name="Hosoyama A."/>
            <person name="Harada K."/>
            <person name="Horikawa H."/>
            <person name="Kato Y."/>
            <person name="Harada T."/>
            <person name="Sasaki K."/>
            <person name="Sekiguchi M."/>
            <person name="Hodoyama M."/>
            <person name="Nishiko R."/>
            <person name="Narita H."/>
            <person name="Hanamaki A."/>
            <person name="Hata C."/>
            <person name="Konno Y."/>
            <person name="Niimura Y."/>
            <person name="Yamazaki S."/>
            <person name="Fujita N."/>
        </authorList>
    </citation>
    <scope>NUCLEOTIDE SEQUENCE [LARGE SCALE GENOMIC DNA]</scope>
    <source>
        <strain evidence="2">ATCC 51415 / DSM 6626 / JCM 7361 / LMG 17667 / NBRC 15112 / Ep01</strain>
    </source>
</reference>
<keyword evidence="2" id="KW-1185">Reference proteome</keyword>
<dbReference type="Proteomes" id="UP000006294">
    <property type="component" value="Chromosome"/>
</dbReference>
<dbReference type="HOGENOM" id="CLU_2103858_0_0_9"/>
<dbReference type="AlphaFoldDB" id="K0J2A3"/>